<dbReference type="Proteomes" id="UP000033636">
    <property type="component" value="Unassembled WGS sequence"/>
</dbReference>
<organism evidence="1 2">
    <name type="scientific">Thermoproteus sp. AZ2</name>
    <dbReference type="NCBI Taxonomy" id="1609232"/>
    <lineage>
        <taxon>Archaea</taxon>
        <taxon>Thermoproteota</taxon>
        <taxon>Thermoprotei</taxon>
        <taxon>Thermoproteales</taxon>
        <taxon>Thermoproteaceae</taxon>
        <taxon>Thermoproteus</taxon>
    </lineage>
</organism>
<sequence>MAQLPPSLQDLVNRFQQAQSQLQSVQLRKQQYEAELRDVEKALSELEKLAADAKVFKSVGSFLLQTTRDAAMQELKERKELLELHIKTLSRQESMLREQLDKLRDDINKELARIRGGGGAAPAPGGAEAKGGA</sequence>
<accession>A0ACC6V0B8</accession>
<evidence type="ECO:0000313" key="2">
    <source>
        <dbReference type="Proteomes" id="UP000033636"/>
    </source>
</evidence>
<name>A0ACC6V0B8_9CREN</name>
<evidence type="ECO:0000313" key="1">
    <source>
        <dbReference type="EMBL" id="MFB6490514.1"/>
    </source>
</evidence>
<proteinExistence type="predicted"/>
<reference evidence="1" key="1">
    <citation type="submission" date="2024-07" db="EMBL/GenBank/DDBJ databases">
        <title>Metagenome and Metagenome-Assembled Genomes of Archaea from a hot spring from the geothermal field of Los Azufres, Mexico.</title>
        <authorList>
            <person name="Marin-Paredes R."/>
            <person name="Martinez-Romero E."/>
            <person name="Servin-Garciduenas L.E."/>
        </authorList>
    </citation>
    <scope>NUCLEOTIDE SEQUENCE</scope>
</reference>
<gene>
    <name evidence="1" type="ORF">TU35_004580</name>
</gene>
<protein>
    <submittedName>
        <fullName evidence="1">Prefoldin subunit beta</fullName>
    </submittedName>
</protein>
<dbReference type="EMBL" id="JZWT02000010">
    <property type="protein sequence ID" value="MFB6490514.1"/>
    <property type="molecule type" value="Genomic_DNA"/>
</dbReference>
<comment type="caution">
    <text evidence="1">The sequence shown here is derived from an EMBL/GenBank/DDBJ whole genome shotgun (WGS) entry which is preliminary data.</text>
</comment>